<dbReference type="InterPro" id="IPR013932">
    <property type="entry name" value="TATA-bd_TIP120"/>
</dbReference>
<evidence type="ECO:0000256" key="4">
    <source>
        <dbReference type="SAM" id="MobiDB-lite"/>
    </source>
</evidence>
<dbReference type="GO" id="GO:0010265">
    <property type="term" value="P:SCF complex assembly"/>
    <property type="evidence" value="ECO:0007669"/>
    <property type="project" value="InterPro"/>
</dbReference>
<evidence type="ECO:0000256" key="2">
    <source>
        <dbReference type="ARBA" id="ARBA00022786"/>
    </source>
</evidence>
<dbReference type="GeneID" id="73472048"/>
<dbReference type="EMBL" id="JAGSYN010000223">
    <property type="protein sequence ID" value="KAG7661252.1"/>
    <property type="molecule type" value="Genomic_DNA"/>
</dbReference>
<keyword evidence="7" id="KW-1185">Reference proteome</keyword>
<dbReference type="RefSeq" id="XP_049261485.1">
    <property type="nucleotide sequence ID" value="XM_049409293.1"/>
</dbReference>
<evidence type="ECO:0000313" key="6">
    <source>
        <dbReference type="EMBL" id="KAG7661252.1"/>
    </source>
</evidence>
<evidence type="ECO:0000313" key="7">
    <source>
        <dbReference type="Proteomes" id="UP000694255"/>
    </source>
</evidence>
<feature type="region of interest" description="Disordered" evidence="4">
    <location>
        <begin position="358"/>
        <end position="385"/>
    </location>
</feature>
<reference evidence="6 7" key="1">
    <citation type="journal article" date="2021" name="DNA Res.">
        <title>Genome analysis of Candida subhashii reveals its hybrid nature and dual mitochondrial genome conformations.</title>
        <authorList>
            <person name="Mixao V."/>
            <person name="Hegedusova E."/>
            <person name="Saus E."/>
            <person name="Pryszcz L.P."/>
            <person name="Cillingova A."/>
            <person name="Nosek J."/>
            <person name="Gabaldon T."/>
        </authorList>
    </citation>
    <scope>NUCLEOTIDE SEQUENCE [LARGE SCALE GENOMIC DNA]</scope>
    <source>
        <strain evidence="6 7">CBS 10753</strain>
    </source>
</reference>
<dbReference type="Pfam" id="PF08623">
    <property type="entry name" value="TIP120"/>
    <property type="match status" value="1"/>
</dbReference>
<keyword evidence="2" id="KW-0833">Ubl conjugation pathway</keyword>
<organism evidence="6 7">
    <name type="scientific">[Candida] subhashii</name>
    <dbReference type="NCBI Taxonomy" id="561895"/>
    <lineage>
        <taxon>Eukaryota</taxon>
        <taxon>Fungi</taxon>
        <taxon>Dikarya</taxon>
        <taxon>Ascomycota</taxon>
        <taxon>Saccharomycotina</taxon>
        <taxon>Pichiomycetes</taxon>
        <taxon>Debaryomycetaceae</taxon>
        <taxon>Spathaspora</taxon>
    </lineage>
</organism>
<dbReference type="Proteomes" id="UP000694255">
    <property type="component" value="Unassembled WGS sequence"/>
</dbReference>
<dbReference type="InterPro" id="IPR021133">
    <property type="entry name" value="HEAT_type_2"/>
</dbReference>
<protein>
    <submittedName>
        <fullName evidence="6">TIP120</fullName>
    </submittedName>
</protein>
<proteinExistence type="predicted"/>
<dbReference type="AlphaFoldDB" id="A0A8J5QHI2"/>
<feature type="domain" description="TATA-binding protein interacting (TIP20)" evidence="5">
    <location>
        <begin position="1034"/>
        <end position="1218"/>
    </location>
</feature>
<feature type="compositionally biased region" description="Acidic residues" evidence="4">
    <location>
        <begin position="358"/>
        <end position="384"/>
    </location>
</feature>
<dbReference type="PROSITE" id="PS50077">
    <property type="entry name" value="HEAT_REPEAT"/>
    <property type="match status" value="1"/>
</dbReference>
<evidence type="ECO:0000259" key="5">
    <source>
        <dbReference type="Pfam" id="PF08623"/>
    </source>
</evidence>
<comment type="caution">
    <text evidence="6">The sequence shown here is derived from an EMBL/GenBank/DDBJ whole genome shotgun (WGS) entry which is preliminary data.</text>
</comment>
<gene>
    <name evidence="6" type="ORF">J8A68_005248</name>
</gene>
<accession>A0A8J5QHI2</accession>
<feature type="repeat" description="HEAT" evidence="3">
    <location>
        <begin position="51"/>
        <end position="89"/>
    </location>
</feature>
<dbReference type="OrthoDB" id="6260732at2759"/>
<evidence type="ECO:0000256" key="1">
    <source>
        <dbReference type="ARBA" id="ARBA00022737"/>
    </source>
</evidence>
<name>A0A8J5QHI2_9ASCO</name>
<dbReference type="PANTHER" id="PTHR12696">
    <property type="entry name" value="TIP120"/>
    <property type="match status" value="1"/>
</dbReference>
<evidence type="ECO:0000256" key="3">
    <source>
        <dbReference type="PROSITE-ProRule" id="PRU00103"/>
    </source>
</evidence>
<keyword evidence="1" id="KW-0677">Repeat</keyword>
<dbReference type="InterPro" id="IPR039852">
    <property type="entry name" value="CAND1/CAND2"/>
</dbReference>
<sequence>MSDINFNSLKDKAMDVDPDIRFMALEDFRKSLENDYALSTRGSLASQLEAFIPILLRMLEDQNPDVQNQAIKSFEPMVKYLTNDGLLTLIKRLYSMVQASNGKQNGSSNLKSFTTSIPNMALRSLFAQSNSRDTSDFVSDKLSASNYRFDVQLSRSIMNFLIPKIIETGKEASIDSIELLIDIIVEIGYVLTLRELHSLSVYLVHVSFTEAGIISKKSIVALEKVINLINDPHSIDLVLDEINDTESRSNSDNKLFVKFQLYSVCLNRGIAPSEEKITQIYNTIYSTIDIEKSIEEDQEDENELDFDLILQENLLKDEALGTLIDLTTKGFLPPANGNQVIDLLKAFLNYDPLNANDYDDFDDDDEDIVFSDDDQEGNDGEENDGSWKLRAKSAMLVRPLLQWFPESLEVLSKSILPILPIQDANDQVVIEAVKAAISIINATPIDKYTHIQAIVPLINASLDKLREDQFPIILKLIESLNRFRRIELVEKSFKCFQDRKIDTSSSIDYLQFFSSILNSFENIPCQILEQIVSVLSKNLEDKSFNMIAQSVECLTVLFNHNDAKEVPSELLQTVTDSLHSKVMNSKKYTNELMRLCIVALGQALSNGLSVSRKDILDTFKSSITLEGTCKTTIEVLNKTFAGISADEISPDYATFIIEKSSSLILSNNENISLGSLRIMNQCLQKYPALELDCGLILPNLIQSLKNSSKSLYKHIFQSCILLSSKIFQSEQLRVELLQTMVQLVNDGKVNVDDSTFYDLLRISCRFENGLFTYLERNLDINLLTSAKILAICVVESNNEAEVIKRKEEFFHYLANNVNSPLFAFPIRFLGYVGEAVPLEDITVDLLISLLKNPSLTNDANIEATATALALIARNDVQSNTPILLKAYTSSENATVRNGLLTSLGSVVDSCNALQSELIWKCIFNHPVEFKHSAIAELRRSGEILGKVINNSPTGAEKLLQACEGQTNLKAVYLILVVEKTLLNSLEGSYANDALLISLNQFAVGWLDIVNVDIRQIVVGNLLTGLHNKPSCILPNLKNLILPKLFQCLKAEEAFKKTIAMGPYKYVIDEGLEIRKLSYEFIYSLISLDEGTIQQYDINLEDIAENIIQQGLCDDQSDIIVLACINLVHFITHHQQSAASLLTRDNGSLFTTIIANLNTQLNKKLSVKASAQDTESHEERIKSIVKLSKKFNQVVETFYSENIELVNLVQAWKDYVSALKVKFLVYYNSTDMD</sequence>